<keyword evidence="9" id="KW-0325">Glycoprotein</keyword>
<dbReference type="AlphaFoldDB" id="A0A6P4J4L0"/>
<dbReference type="GO" id="GO:0005886">
    <property type="term" value="C:plasma membrane"/>
    <property type="evidence" value="ECO:0007669"/>
    <property type="project" value="TreeGrafter"/>
</dbReference>
<feature type="transmembrane region" description="Helical" evidence="11">
    <location>
        <begin position="673"/>
        <end position="697"/>
    </location>
</feature>
<dbReference type="InterPro" id="IPR000731">
    <property type="entry name" value="SSD"/>
</dbReference>
<keyword evidence="7 11" id="KW-0472">Membrane</keyword>
<dbReference type="Gene3D" id="1.20.1640.10">
    <property type="entry name" value="Multidrug efflux transporter AcrB transmembrane domain"/>
    <property type="match status" value="2"/>
</dbReference>
<evidence type="ECO:0000259" key="12">
    <source>
        <dbReference type="PROSITE" id="PS50156"/>
    </source>
</evidence>
<dbReference type="InterPro" id="IPR053958">
    <property type="entry name" value="HMGCR/SNAP/NPC1-like_SSD"/>
</dbReference>
<feature type="domain" description="SSD" evidence="12">
    <location>
        <begin position="639"/>
        <end position="804"/>
    </location>
</feature>
<dbReference type="GO" id="GO:0012505">
    <property type="term" value="C:endomembrane system"/>
    <property type="evidence" value="ECO:0007669"/>
    <property type="project" value="UniProtKB-SubCell"/>
</dbReference>
<sequence length="1304" mass="144201">MLGCLVALVSVSFGSLPARIVTTPQAVPVLEPKFFFSVAMKVIFPLALALALSVAVVLAQSEEPELGCIWYGQSHQIGAHWQNLADTRPARPLNSATAEAIFARRCPVLYKEYKGESGEEELSLCCDAAQIETMDAGLSQADGVFSRCPTCTRNMAQTVCAMTCAKNHTLFLTGYNATYQPTGLEFIEYIDYRITDATVSKIYDSCDGIQHTQTGRPAMDLGCGAYNAKTCNYRRWYEFMGDVTGDYVPFQINYIWSDDAEEGNEEIYLDLNILKCGESYEGSYACACIDCETSCPLTDAPTGPDELWKIAGLYGVTFIVGLIIAVLFSGLICWGALSRNRLCMTSVCMPTLFGEFFYHGFRVWGTFCAKHPVLVLALCSWAIAGLSYGIRYMTITTDPVELWAGSESQTRLEKDYFDQHFGPFYRTNQMFIKAVNQSHFTHEAPSGLLNFGPAFEYNFLKEVFELQESIMKLGLAEGEGLDKICYAPVLLAGQTATVDDCVIQSIYGYFQHDMDRFESSYVDSNNYTINYLNQLEDCLRVPMMEDCFGTYGGPIEPGIAVGGMPKVAVGDDPDYMLATGLVITFLGRNQLDEAKLEPNEKWEKLFVDFLRDYKSDRLDIAYMAERSIQDAIVELSEGEVSTVVISYLVMFLYVAIALGHIRSCTGFLRESRIMLAIGGIVIVMASVTCSLGFWGYLDVTTTMLAIEVIPFLVLAVGVDNIFIMVHTYQRLDHSQFATTHEAIGEAIGQVGPSILQTAGSEMACFAIGCIADMPAVKTFAMYAAIAILLDFLLQITAFVALMAIDERRYQDGRLDMLCCLRSGGAKKRHSVQEDAVGAGAGVDQAKEVGMLESMFKNFYSPFLLSKPVKVCVLLIFTVITCLSLMVAPSIEKGLDQEMSMPKNSHVVKYFRYMVDLLAMGAPVYWVLKPGLNYSLPLEQNLICGGVECNNNSLSVQLYTQSRYPEITALARPASSWLDDYIDWLAITDCCKYNVTTGGFCSSNSKSDDCLPCERGFTENGLRPDVETFNRYIPYFLFDLPDAECAKAGRASYADAVIYTIDDEGMSTVQDTYFMQYSTTSTTSEEFYSQLREVRRIAGEINSMFAENGVDAEIFAYCVFYIYYEQYLTIWDDALFSLGMSLLAIFLVTLVITGLDITSTLIVLFMVICILINMGGMMWAWSINLNAISLVNLVVCVGIGVEFVAHIVRSFKRAEGTAQERARHSLNVTGSSVLSGITLTKFAGIVVLGFSNSQIFQVFYFRMYLGIVLIGAAHGLILLPVLLSLLGPLNNLARSSSAEPIGVSN</sequence>
<dbReference type="OrthoDB" id="6510177at2759"/>
<keyword evidence="8" id="KW-1015">Disulfide bond</keyword>
<evidence type="ECO:0000313" key="14">
    <source>
        <dbReference type="RefSeq" id="XP_017030294.2"/>
    </source>
</evidence>
<dbReference type="GO" id="GO:0030301">
    <property type="term" value="P:cholesterol transport"/>
    <property type="evidence" value="ECO:0007669"/>
    <property type="project" value="UniProtKB-ARBA"/>
</dbReference>
<feature type="transmembrane region" description="Helical" evidence="11">
    <location>
        <begin position="779"/>
        <end position="804"/>
    </location>
</feature>
<evidence type="ECO:0000256" key="4">
    <source>
        <dbReference type="ARBA" id="ARBA00022692"/>
    </source>
</evidence>
<evidence type="ECO:0000256" key="8">
    <source>
        <dbReference type="ARBA" id="ARBA00023157"/>
    </source>
</evidence>
<feature type="transmembrane region" description="Helical" evidence="11">
    <location>
        <begin position="867"/>
        <end position="888"/>
    </location>
</feature>
<dbReference type="RefSeq" id="XP_017030294.2">
    <property type="nucleotide sequence ID" value="XM_017174805.3"/>
</dbReference>
<gene>
    <name evidence="14" type="primary">Npc1b</name>
</gene>
<protein>
    <submittedName>
        <fullName evidence="14">NPC intracellular cholesterol transporter 1 homolog 1b</fullName>
    </submittedName>
</protein>
<dbReference type="PROSITE" id="PS50156">
    <property type="entry name" value="SSD"/>
    <property type="match status" value="1"/>
</dbReference>
<keyword evidence="5" id="KW-0732">Signal</keyword>
<proteinExistence type="inferred from homology"/>
<dbReference type="InterPro" id="IPR032190">
    <property type="entry name" value="NPC1_N"/>
</dbReference>
<dbReference type="SUPFAM" id="SSF82866">
    <property type="entry name" value="Multidrug efflux transporter AcrB transmembrane domain"/>
    <property type="match status" value="2"/>
</dbReference>
<keyword evidence="3" id="KW-0813">Transport</keyword>
<dbReference type="Proteomes" id="UP001652661">
    <property type="component" value="Chromosome X"/>
</dbReference>
<evidence type="ECO:0000256" key="1">
    <source>
        <dbReference type="ARBA" id="ARBA00004141"/>
    </source>
</evidence>
<dbReference type="GO" id="GO:0030299">
    <property type="term" value="P:intestinal cholesterol absorption"/>
    <property type="evidence" value="ECO:0007669"/>
    <property type="project" value="TreeGrafter"/>
</dbReference>
<feature type="transmembrane region" description="Helical" evidence="11">
    <location>
        <begin position="1133"/>
        <end position="1154"/>
    </location>
</feature>
<feature type="transmembrane region" description="Helical" evidence="11">
    <location>
        <begin position="1161"/>
        <end position="1180"/>
    </location>
</feature>
<feature type="transmembrane region" description="Helical" evidence="11">
    <location>
        <begin position="1186"/>
        <end position="1207"/>
    </location>
</feature>
<reference evidence="14" key="1">
    <citation type="submission" date="2025-08" db="UniProtKB">
        <authorList>
            <consortium name="RefSeq"/>
        </authorList>
    </citation>
    <scope>IDENTIFICATION</scope>
    <source>
        <strain evidence="14">14028-0561.14</strain>
        <tissue evidence="14">Whole fly</tissue>
    </source>
</reference>
<comment type="subcellular location">
    <subcellularLocation>
        <location evidence="1">Membrane</location>
        <topology evidence="1">Multi-pass membrane protein</topology>
    </subcellularLocation>
</comment>
<evidence type="ECO:0000256" key="10">
    <source>
        <dbReference type="ARBA" id="ARBA00034049"/>
    </source>
</evidence>
<feature type="transmembrane region" description="Helical" evidence="11">
    <location>
        <begin position="1262"/>
        <end position="1285"/>
    </location>
</feature>
<evidence type="ECO:0000256" key="6">
    <source>
        <dbReference type="ARBA" id="ARBA00022989"/>
    </source>
</evidence>
<dbReference type="Pfam" id="PF22314">
    <property type="entry name" value="NPC1_MLD"/>
    <property type="match status" value="1"/>
</dbReference>
<dbReference type="InterPro" id="IPR053956">
    <property type="entry name" value="NPC1_MLD"/>
</dbReference>
<feature type="transmembrane region" description="Helical" evidence="11">
    <location>
        <begin position="703"/>
        <end position="725"/>
    </location>
</feature>
<dbReference type="PANTHER" id="PTHR45727:SF6">
    <property type="entry name" value="NPC INTRACELLULAR CHOLESTEROL TRANSPORTER 1 HOMOLOG 1B"/>
    <property type="match status" value="1"/>
</dbReference>
<keyword evidence="6 11" id="KW-1133">Transmembrane helix</keyword>
<dbReference type="Pfam" id="PF12349">
    <property type="entry name" value="Sterol-sensing"/>
    <property type="match status" value="1"/>
</dbReference>
<dbReference type="GO" id="GO:0042632">
    <property type="term" value="P:cholesterol homeostasis"/>
    <property type="evidence" value="ECO:0007669"/>
    <property type="project" value="TreeGrafter"/>
</dbReference>
<keyword evidence="13" id="KW-1185">Reference proteome</keyword>
<dbReference type="GO" id="GO:0008203">
    <property type="term" value="P:cholesterol metabolic process"/>
    <property type="evidence" value="ECO:0007669"/>
    <property type="project" value="UniProtKB-KW"/>
</dbReference>
<evidence type="ECO:0000256" key="2">
    <source>
        <dbReference type="ARBA" id="ARBA00005585"/>
    </source>
</evidence>
<feature type="transmembrane region" description="Helical" evidence="11">
    <location>
        <begin position="313"/>
        <end position="337"/>
    </location>
</feature>
<feature type="transmembrane region" description="Helical" evidence="11">
    <location>
        <begin position="644"/>
        <end position="661"/>
    </location>
</feature>
<comment type="similarity">
    <text evidence="2">Belongs to the patched family.</text>
</comment>
<dbReference type="Pfam" id="PF16414">
    <property type="entry name" value="NPC1_N"/>
    <property type="match status" value="1"/>
</dbReference>
<name>A0A6P4J4L0_DROKI</name>
<evidence type="ECO:0000256" key="11">
    <source>
        <dbReference type="SAM" id="Phobius"/>
    </source>
</evidence>
<keyword evidence="4 11" id="KW-0812">Transmembrane</keyword>
<comment type="catalytic activity">
    <reaction evidence="10">
        <text>cholesterol(in) = cholesterol(out)</text>
        <dbReference type="Rhea" id="RHEA:39747"/>
        <dbReference type="ChEBI" id="CHEBI:16113"/>
    </reaction>
</comment>
<organism evidence="13 14">
    <name type="scientific">Drosophila kikkawai</name>
    <name type="common">Fruit fly</name>
    <dbReference type="NCBI Taxonomy" id="30033"/>
    <lineage>
        <taxon>Eukaryota</taxon>
        <taxon>Metazoa</taxon>
        <taxon>Ecdysozoa</taxon>
        <taxon>Arthropoda</taxon>
        <taxon>Hexapoda</taxon>
        <taxon>Insecta</taxon>
        <taxon>Pterygota</taxon>
        <taxon>Neoptera</taxon>
        <taxon>Endopterygota</taxon>
        <taxon>Diptera</taxon>
        <taxon>Brachycera</taxon>
        <taxon>Muscomorpha</taxon>
        <taxon>Ephydroidea</taxon>
        <taxon>Drosophilidae</taxon>
        <taxon>Drosophila</taxon>
        <taxon>Sophophora</taxon>
    </lineage>
</organism>
<accession>A0A6P4J4L0</accession>
<dbReference type="GeneID" id="108080162"/>
<dbReference type="PANTHER" id="PTHR45727">
    <property type="entry name" value="NPC INTRACELLULAR CHOLESTEROL TRANSPORTER 1"/>
    <property type="match status" value="1"/>
</dbReference>
<evidence type="ECO:0000256" key="7">
    <source>
        <dbReference type="ARBA" id="ARBA00023136"/>
    </source>
</evidence>
<feature type="transmembrane region" description="Helical" evidence="11">
    <location>
        <begin position="1227"/>
        <end position="1250"/>
    </location>
</feature>
<dbReference type="GO" id="GO:0015485">
    <property type="term" value="F:cholesterol binding"/>
    <property type="evidence" value="ECO:0007669"/>
    <property type="project" value="TreeGrafter"/>
</dbReference>
<evidence type="ECO:0000256" key="3">
    <source>
        <dbReference type="ARBA" id="ARBA00022448"/>
    </source>
</evidence>
<evidence type="ECO:0000256" key="9">
    <source>
        <dbReference type="ARBA" id="ARBA00023180"/>
    </source>
</evidence>
<evidence type="ECO:0000313" key="13">
    <source>
        <dbReference type="Proteomes" id="UP001652661"/>
    </source>
</evidence>
<evidence type="ECO:0000256" key="5">
    <source>
        <dbReference type="ARBA" id="ARBA00022729"/>
    </source>
</evidence>